<proteinExistence type="predicted"/>
<sequence length="161" mass="17496">AVQTRQAAEAAQAAALQAAAASSAAAAHAVAFRKVNKRNVNLLLQDPDLAKYQQYLDILRAHYGIQLPMNPNSAAQQSNSGIPQVQSYTIASMSQSPRPSNPFAKYTTVPAAAANYYPQQQQTPSQSPEQPIQSLPSQSSYPQEYLPRQPAPVQRPVERPR</sequence>
<organism evidence="2 3">
    <name type="scientific">Pristionchus fissidentatus</name>
    <dbReference type="NCBI Taxonomy" id="1538716"/>
    <lineage>
        <taxon>Eukaryota</taxon>
        <taxon>Metazoa</taxon>
        <taxon>Ecdysozoa</taxon>
        <taxon>Nematoda</taxon>
        <taxon>Chromadorea</taxon>
        <taxon>Rhabditida</taxon>
        <taxon>Rhabditina</taxon>
        <taxon>Diplogasteromorpha</taxon>
        <taxon>Diplogasteroidea</taxon>
        <taxon>Neodiplogasteridae</taxon>
        <taxon>Pristionchus</taxon>
    </lineage>
</organism>
<dbReference type="Proteomes" id="UP001432322">
    <property type="component" value="Unassembled WGS sequence"/>
</dbReference>
<feature type="non-terminal residue" evidence="2">
    <location>
        <position position="1"/>
    </location>
</feature>
<evidence type="ECO:0000256" key="1">
    <source>
        <dbReference type="SAM" id="MobiDB-lite"/>
    </source>
</evidence>
<feature type="compositionally biased region" description="Low complexity" evidence="1">
    <location>
        <begin position="114"/>
        <end position="143"/>
    </location>
</feature>
<feature type="region of interest" description="Disordered" evidence="1">
    <location>
        <begin position="114"/>
        <end position="161"/>
    </location>
</feature>
<reference evidence="2" key="1">
    <citation type="submission" date="2023-10" db="EMBL/GenBank/DDBJ databases">
        <title>Genome assembly of Pristionchus species.</title>
        <authorList>
            <person name="Yoshida K."/>
            <person name="Sommer R.J."/>
        </authorList>
    </citation>
    <scope>NUCLEOTIDE SEQUENCE</scope>
    <source>
        <strain evidence="2">RS5133</strain>
    </source>
</reference>
<evidence type="ECO:0000313" key="3">
    <source>
        <dbReference type="Proteomes" id="UP001432322"/>
    </source>
</evidence>
<accession>A0AAV5VMU1</accession>
<comment type="caution">
    <text evidence="2">The sequence shown here is derived from an EMBL/GenBank/DDBJ whole genome shotgun (WGS) entry which is preliminary data.</text>
</comment>
<evidence type="ECO:0000313" key="2">
    <source>
        <dbReference type="EMBL" id="GMT20885.1"/>
    </source>
</evidence>
<dbReference type="EMBL" id="BTSY01000003">
    <property type="protein sequence ID" value="GMT20885.1"/>
    <property type="molecule type" value="Genomic_DNA"/>
</dbReference>
<name>A0AAV5VMU1_9BILA</name>
<protein>
    <submittedName>
        <fullName evidence="2">Uncharacterized protein</fullName>
    </submittedName>
</protein>
<gene>
    <name evidence="2" type="ORF">PFISCL1PPCAC_12182</name>
</gene>
<keyword evidence="3" id="KW-1185">Reference proteome</keyword>
<dbReference type="AlphaFoldDB" id="A0AAV5VMU1"/>